<evidence type="ECO:0000313" key="2">
    <source>
        <dbReference type="EMBL" id="WGW11326.1"/>
    </source>
</evidence>
<protein>
    <submittedName>
        <fullName evidence="2">Class A beta-lactamase-related serine hydrolase</fullName>
    </submittedName>
</protein>
<dbReference type="Proteomes" id="UP001209083">
    <property type="component" value="Chromosome"/>
</dbReference>
<dbReference type="SUPFAM" id="SSF56601">
    <property type="entry name" value="beta-lactamase/transpeptidase-like"/>
    <property type="match status" value="1"/>
</dbReference>
<sequence>MSTLKARWQELGAGGAFLARSLATGSEIGFNVNQMLPLASVAKVPLVLAVFDAASRGELELDRQLLVSREAATPGPTGTSAFQHPARIAIEDLAYLSLTISDNAAADTLFAEIGPPAVQEVINRCGIEDLRIRHSMRYLYDSVERDAAGDETMALALATRSESKGSKRQLLSGIDQRLANVGSVRSLVALLEAIWTDEASAPEACARLRRLMGLQLSTHRLATGFAADTFRLSGKTGTFLNLRHEIGVVETSQGEKFIIAALTSSSLPVFAQPALDAAIGTNARQAVEFLRRHDARPR</sequence>
<gene>
    <name evidence="2" type="ORF">LWF01_14705</name>
</gene>
<proteinExistence type="predicted"/>
<dbReference type="InterPro" id="IPR045155">
    <property type="entry name" value="Beta-lactam_cat"/>
</dbReference>
<dbReference type="Pfam" id="PF13354">
    <property type="entry name" value="Beta-lactamase2"/>
    <property type="match status" value="1"/>
</dbReference>
<dbReference type="RefSeq" id="WP_349638113.1">
    <property type="nucleotide sequence ID" value="NZ_CP090958.1"/>
</dbReference>
<accession>A0ABY8QSE4</accession>
<feature type="domain" description="Beta-lactamase class A catalytic" evidence="1">
    <location>
        <begin position="17"/>
        <end position="263"/>
    </location>
</feature>
<reference evidence="2 3" key="1">
    <citation type="submission" date="2023-05" db="EMBL/GenBank/DDBJ databases">
        <title>Lithophilousrod everest ZFBP1038 complete genpme.</title>
        <authorList>
            <person name="Tian M."/>
        </authorList>
    </citation>
    <scope>NUCLEOTIDE SEQUENCE [LARGE SCALE GENOMIC DNA]</scope>
    <source>
        <strain evidence="2 3">ZFBP1038</strain>
    </source>
</reference>
<dbReference type="PANTHER" id="PTHR35333:SF3">
    <property type="entry name" value="BETA-LACTAMASE-TYPE TRANSPEPTIDASE FOLD CONTAINING PROTEIN"/>
    <property type="match status" value="1"/>
</dbReference>
<organism evidence="2 3">
    <name type="scientific">Saxibacter everestensis</name>
    <dbReference type="NCBI Taxonomy" id="2909229"/>
    <lineage>
        <taxon>Bacteria</taxon>
        <taxon>Bacillati</taxon>
        <taxon>Actinomycetota</taxon>
        <taxon>Actinomycetes</taxon>
        <taxon>Micrococcales</taxon>
        <taxon>Brevibacteriaceae</taxon>
        <taxon>Saxibacter</taxon>
    </lineage>
</organism>
<keyword evidence="3" id="KW-1185">Reference proteome</keyword>
<evidence type="ECO:0000259" key="1">
    <source>
        <dbReference type="Pfam" id="PF13354"/>
    </source>
</evidence>
<evidence type="ECO:0000313" key="3">
    <source>
        <dbReference type="Proteomes" id="UP001209083"/>
    </source>
</evidence>
<dbReference type="EMBL" id="CP090958">
    <property type="protein sequence ID" value="WGW11326.1"/>
    <property type="molecule type" value="Genomic_DNA"/>
</dbReference>
<dbReference type="InterPro" id="IPR000871">
    <property type="entry name" value="Beta-lactam_class-A"/>
</dbReference>
<dbReference type="PANTHER" id="PTHR35333">
    <property type="entry name" value="BETA-LACTAMASE"/>
    <property type="match status" value="1"/>
</dbReference>
<dbReference type="Gene3D" id="3.40.710.10">
    <property type="entry name" value="DD-peptidase/beta-lactamase superfamily"/>
    <property type="match status" value="1"/>
</dbReference>
<dbReference type="GO" id="GO:0016787">
    <property type="term" value="F:hydrolase activity"/>
    <property type="evidence" value="ECO:0007669"/>
    <property type="project" value="UniProtKB-KW"/>
</dbReference>
<keyword evidence="2" id="KW-0378">Hydrolase</keyword>
<dbReference type="InterPro" id="IPR012338">
    <property type="entry name" value="Beta-lactam/transpept-like"/>
</dbReference>
<name>A0ABY8QSE4_9MICO</name>